<dbReference type="Gene3D" id="2.40.110.10">
    <property type="entry name" value="Butyryl-CoA Dehydrogenase, subunit A, domain 2"/>
    <property type="match status" value="1"/>
</dbReference>
<keyword evidence="5 6" id="KW-0560">Oxidoreductase</keyword>
<evidence type="ECO:0000259" key="8">
    <source>
        <dbReference type="Pfam" id="PF02770"/>
    </source>
</evidence>
<dbReference type="GO" id="GO:0003995">
    <property type="term" value="F:acyl-CoA dehydrogenase activity"/>
    <property type="evidence" value="ECO:0007669"/>
    <property type="project" value="TreeGrafter"/>
</dbReference>
<dbReference type="Proteomes" id="UP000325255">
    <property type="component" value="Unassembled WGS sequence"/>
</dbReference>
<reference evidence="10 11" key="1">
    <citation type="submission" date="2019-09" db="EMBL/GenBank/DDBJ databases">
        <title>Genome sequence of Rhodovastum atsumiense, a diverse member of the Acetobacteraceae family of non-sulfur purple photosynthetic bacteria.</title>
        <authorList>
            <person name="Meyer T."/>
            <person name="Kyndt J."/>
        </authorList>
    </citation>
    <scope>NUCLEOTIDE SEQUENCE [LARGE SCALE GENOMIC DNA]</scope>
    <source>
        <strain evidence="10 11">DSM 21279</strain>
    </source>
</reference>
<proteinExistence type="inferred from homology"/>
<dbReference type="InterPro" id="IPR006091">
    <property type="entry name" value="Acyl-CoA_Oxase/DH_mid-dom"/>
</dbReference>
<dbReference type="PANTHER" id="PTHR43884:SF20">
    <property type="entry name" value="ACYL-COA DEHYDROGENASE FADE28"/>
    <property type="match status" value="1"/>
</dbReference>
<evidence type="ECO:0000259" key="9">
    <source>
        <dbReference type="Pfam" id="PF02771"/>
    </source>
</evidence>
<name>A0A5M6J0F4_9PROT</name>
<dbReference type="RefSeq" id="WP_150039006.1">
    <property type="nucleotide sequence ID" value="NZ_VWPK01000003.1"/>
</dbReference>
<keyword evidence="11" id="KW-1185">Reference proteome</keyword>
<dbReference type="OrthoDB" id="7328575at2"/>
<evidence type="ECO:0000256" key="1">
    <source>
        <dbReference type="ARBA" id="ARBA00001974"/>
    </source>
</evidence>
<evidence type="ECO:0000256" key="5">
    <source>
        <dbReference type="ARBA" id="ARBA00023002"/>
    </source>
</evidence>
<dbReference type="EMBL" id="VWPK01000003">
    <property type="protein sequence ID" value="KAA5614086.1"/>
    <property type="molecule type" value="Genomic_DNA"/>
</dbReference>
<dbReference type="PANTHER" id="PTHR43884">
    <property type="entry name" value="ACYL-COA DEHYDROGENASE"/>
    <property type="match status" value="1"/>
</dbReference>
<dbReference type="Gene3D" id="1.10.540.10">
    <property type="entry name" value="Acyl-CoA dehydrogenase/oxidase, N-terminal domain"/>
    <property type="match status" value="1"/>
</dbReference>
<feature type="domain" description="Acyl-CoA dehydrogenase/oxidase N-terminal" evidence="9">
    <location>
        <begin position="7"/>
        <end position="117"/>
    </location>
</feature>
<dbReference type="SUPFAM" id="SSF56645">
    <property type="entry name" value="Acyl-CoA dehydrogenase NM domain-like"/>
    <property type="match status" value="1"/>
</dbReference>
<comment type="caution">
    <text evidence="10">The sequence shown here is derived from an EMBL/GenBank/DDBJ whole genome shotgun (WGS) entry which is preliminary data.</text>
</comment>
<evidence type="ECO:0000313" key="11">
    <source>
        <dbReference type="Proteomes" id="UP000325255"/>
    </source>
</evidence>
<evidence type="ECO:0000256" key="6">
    <source>
        <dbReference type="RuleBase" id="RU362125"/>
    </source>
</evidence>
<dbReference type="SUPFAM" id="SSF47203">
    <property type="entry name" value="Acyl-CoA dehydrogenase C-terminal domain-like"/>
    <property type="match status" value="1"/>
</dbReference>
<feature type="domain" description="Acyl-CoA dehydrogenase/oxidase C-terminal" evidence="7">
    <location>
        <begin position="224"/>
        <end position="370"/>
    </location>
</feature>
<keyword evidence="3 6" id="KW-0285">Flavoprotein</keyword>
<dbReference type="InterPro" id="IPR013786">
    <property type="entry name" value="AcylCoA_DH/ox_N"/>
</dbReference>
<dbReference type="InterPro" id="IPR036250">
    <property type="entry name" value="AcylCo_DH-like_C"/>
</dbReference>
<dbReference type="InterPro" id="IPR046373">
    <property type="entry name" value="Acyl-CoA_Oxase/DH_mid-dom_sf"/>
</dbReference>
<evidence type="ECO:0000256" key="4">
    <source>
        <dbReference type="ARBA" id="ARBA00022827"/>
    </source>
</evidence>
<evidence type="ECO:0000313" key="10">
    <source>
        <dbReference type="EMBL" id="KAA5614086.1"/>
    </source>
</evidence>
<dbReference type="AlphaFoldDB" id="A0A5M6J0F4"/>
<evidence type="ECO:0000256" key="2">
    <source>
        <dbReference type="ARBA" id="ARBA00009347"/>
    </source>
</evidence>
<dbReference type="Pfam" id="PF02770">
    <property type="entry name" value="Acyl-CoA_dh_M"/>
    <property type="match status" value="1"/>
</dbReference>
<dbReference type="InterPro" id="IPR037069">
    <property type="entry name" value="AcylCoA_DH/ox_N_sf"/>
</dbReference>
<dbReference type="GO" id="GO:0050660">
    <property type="term" value="F:flavin adenine dinucleotide binding"/>
    <property type="evidence" value="ECO:0007669"/>
    <property type="project" value="InterPro"/>
</dbReference>
<keyword evidence="4 6" id="KW-0274">FAD</keyword>
<dbReference type="InterPro" id="IPR009100">
    <property type="entry name" value="AcylCoA_DH/oxidase_NM_dom_sf"/>
</dbReference>
<comment type="similarity">
    <text evidence="2 6">Belongs to the acyl-CoA dehydrogenase family.</text>
</comment>
<dbReference type="InterPro" id="IPR009075">
    <property type="entry name" value="AcylCo_DH/oxidase_C"/>
</dbReference>
<evidence type="ECO:0000259" key="7">
    <source>
        <dbReference type="Pfam" id="PF00441"/>
    </source>
</evidence>
<organism evidence="10 11">
    <name type="scientific">Rhodovastum atsumiense</name>
    <dbReference type="NCBI Taxonomy" id="504468"/>
    <lineage>
        <taxon>Bacteria</taxon>
        <taxon>Pseudomonadati</taxon>
        <taxon>Pseudomonadota</taxon>
        <taxon>Alphaproteobacteria</taxon>
        <taxon>Acetobacterales</taxon>
        <taxon>Acetobacteraceae</taxon>
        <taxon>Rhodovastum</taxon>
    </lineage>
</organism>
<dbReference type="Gene3D" id="1.20.140.10">
    <property type="entry name" value="Butyryl-CoA Dehydrogenase, subunit A, domain 3"/>
    <property type="match status" value="1"/>
</dbReference>
<dbReference type="CDD" id="cd00567">
    <property type="entry name" value="ACAD"/>
    <property type="match status" value="1"/>
</dbReference>
<comment type="cofactor">
    <cofactor evidence="1 6">
        <name>FAD</name>
        <dbReference type="ChEBI" id="CHEBI:57692"/>
    </cofactor>
</comment>
<evidence type="ECO:0000256" key="3">
    <source>
        <dbReference type="ARBA" id="ARBA00022630"/>
    </source>
</evidence>
<protein>
    <submittedName>
        <fullName evidence="10">Pimeloyl-CoA dehydrogenase small subunit</fullName>
    </submittedName>
</protein>
<dbReference type="Pfam" id="PF00441">
    <property type="entry name" value="Acyl-CoA_dh_1"/>
    <property type="match status" value="1"/>
</dbReference>
<accession>A0A5M6J0F4</accession>
<gene>
    <name evidence="10" type="ORF">F1189_02460</name>
</gene>
<feature type="domain" description="Acyl-CoA oxidase/dehydrogenase middle" evidence="8">
    <location>
        <begin position="122"/>
        <end position="205"/>
    </location>
</feature>
<dbReference type="Pfam" id="PF02771">
    <property type="entry name" value="Acyl-CoA_dh_N"/>
    <property type="match status" value="1"/>
</dbReference>
<sequence>MNFDLADEQVMLGDSVSRWLSRSYGFDARARILVSSEGWSRTAWQQMAELGLLGLPFAEADGGFGGGAEETMIVMEAFGRALVVEPYLSGVVLAGAVLRLGASAAQRQDLIPRIAEGSLVLALAHTEAQARWDLANLATRAMATAEGWRLSGHKSLVLHGEAADRLIVSARTDAGEEIGLFLVDPAAAGVLVEGYPTQDGQRAADITLQDVLVPATDMIGLPSQGLAVLEQATDEAIAAVAAEAVGAMAEALTLTVEYLKTRTQFGVAIGSFQALQHRAADMFIALEQARSMTFYAVMSLAEEDAGRRRRAIAAAKVQVAKSAKFIGQQAIQLHGGIGMTMECKVGHLFRRLTIIERQFGDTDYHLHRLAGEGSLLEDV</sequence>